<dbReference type="Pfam" id="PF14223">
    <property type="entry name" value="Retrotran_gag_2"/>
    <property type="match status" value="1"/>
</dbReference>
<gene>
    <name evidence="2" type="primary">LOC109115674</name>
</gene>
<dbReference type="AlphaFoldDB" id="A0A1U8QBE5"/>
<dbReference type="OMA" id="DWHRSIM"/>
<organism evidence="1 2">
    <name type="scientific">Nelumbo nucifera</name>
    <name type="common">Sacred lotus</name>
    <dbReference type="NCBI Taxonomy" id="4432"/>
    <lineage>
        <taxon>Eukaryota</taxon>
        <taxon>Viridiplantae</taxon>
        <taxon>Streptophyta</taxon>
        <taxon>Embryophyta</taxon>
        <taxon>Tracheophyta</taxon>
        <taxon>Spermatophyta</taxon>
        <taxon>Magnoliopsida</taxon>
        <taxon>Proteales</taxon>
        <taxon>Nelumbonaceae</taxon>
        <taxon>Nelumbo</taxon>
    </lineage>
</organism>
<dbReference type="Proteomes" id="UP000189703">
    <property type="component" value="Unplaced"/>
</dbReference>
<reference evidence="2" key="1">
    <citation type="submission" date="2025-08" db="UniProtKB">
        <authorList>
            <consortium name="RefSeq"/>
        </authorList>
    </citation>
    <scope>IDENTIFICATION</scope>
</reference>
<dbReference type="InParanoid" id="A0A1U8QBE5"/>
<name>A0A1U8QBE5_NELNU</name>
<sequence>MAHGQFAKLFDDNKLKGPNYADWYRNLNLVLTSKKLDKVAKNPTPECPGDKASEARRREYQEWEEKNSLARCYIVASLDNAIQRQFDKIEVCKNILDSLKTMYEEQNRSARQKVLKLLMTTQMTESQ</sequence>
<accession>A0A1U8QBE5</accession>
<dbReference type="KEGG" id="nnu:109115674"/>
<dbReference type="OrthoDB" id="1920930at2759"/>
<evidence type="ECO:0000313" key="1">
    <source>
        <dbReference type="Proteomes" id="UP000189703"/>
    </source>
</evidence>
<dbReference type="GeneID" id="109115674"/>
<proteinExistence type="predicted"/>
<keyword evidence="1" id="KW-1185">Reference proteome</keyword>
<protein>
    <submittedName>
        <fullName evidence="2">Uncharacterized protein LOC109115674</fullName>
    </submittedName>
</protein>
<dbReference type="RefSeq" id="XP_019055426.1">
    <property type="nucleotide sequence ID" value="XM_019199881.1"/>
</dbReference>
<evidence type="ECO:0000313" key="2">
    <source>
        <dbReference type="RefSeq" id="XP_019055426.1"/>
    </source>
</evidence>